<accession>A0A1H9HNL0</accession>
<dbReference type="Proteomes" id="UP000198634">
    <property type="component" value="Unassembled WGS sequence"/>
</dbReference>
<evidence type="ECO:0000313" key="1">
    <source>
        <dbReference type="EMBL" id="SEQ63812.1"/>
    </source>
</evidence>
<proteinExistence type="predicted"/>
<organism evidence="1 2">
    <name type="scientific">Thalassovita taeanensis</name>
    <dbReference type="NCBI Taxonomy" id="657014"/>
    <lineage>
        <taxon>Bacteria</taxon>
        <taxon>Pseudomonadati</taxon>
        <taxon>Pseudomonadota</taxon>
        <taxon>Alphaproteobacteria</taxon>
        <taxon>Rhodobacterales</taxon>
        <taxon>Roseobacteraceae</taxon>
        <taxon>Thalassovita</taxon>
    </lineage>
</organism>
<keyword evidence="2" id="KW-1185">Reference proteome</keyword>
<dbReference type="AlphaFoldDB" id="A0A1H9HNL0"/>
<evidence type="ECO:0000313" key="2">
    <source>
        <dbReference type="Proteomes" id="UP000198634"/>
    </source>
</evidence>
<sequence length="42" mass="4711">MMRVRLRRAGRGGLSAPHIDTLAGFQCSPREYFHQKEAGGRP</sequence>
<dbReference type="EMBL" id="FOEP01000010">
    <property type="protein sequence ID" value="SEQ63812.1"/>
    <property type="molecule type" value="Genomic_DNA"/>
</dbReference>
<gene>
    <name evidence="1" type="ORF">SAMN04488092_1106</name>
</gene>
<protein>
    <submittedName>
        <fullName evidence="1">Uncharacterized protein</fullName>
    </submittedName>
</protein>
<name>A0A1H9HNL0_9RHOB</name>
<reference evidence="1 2" key="1">
    <citation type="submission" date="2016-10" db="EMBL/GenBank/DDBJ databases">
        <authorList>
            <person name="de Groot N.N."/>
        </authorList>
    </citation>
    <scope>NUCLEOTIDE SEQUENCE [LARGE SCALE GENOMIC DNA]</scope>
    <source>
        <strain evidence="1 2">DSM 22007</strain>
    </source>
</reference>